<sequence length="179" mass="19467">MALTIIIIMSFIAASVNGGGFVWQNNDNFAENNFKFQKYVPKFTQFPYFPTFSQFSPRTPSFRKMPPISFLTPEDIVKKSGPNYNAVSVSSSSSSMVDENGKVIKTGGTTIVTSADGVVKKYSKPINQKKKNFIGTSSVSFFRTSDVNGVKTSTGDSNLVSNVNGDVAEKIALFGENKA</sequence>
<feature type="chain" id="PRO_5043482558" description="Seroin transcript 1A" evidence="1">
    <location>
        <begin position="19"/>
        <end position="179"/>
    </location>
</feature>
<keyword evidence="1" id="KW-0732">Signal</keyword>
<dbReference type="Proteomes" id="UP001153954">
    <property type="component" value="Unassembled WGS sequence"/>
</dbReference>
<comment type="caution">
    <text evidence="2">The sequence shown here is derived from an EMBL/GenBank/DDBJ whole genome shotgun (WGS) entry which is preliminary data.</text>
</comment>
<accession>A0AAU9UYC3</accession>
<protein>
    <recommendedName>
        <fullName evidence="4">Seroin transcript 1A</fullName>
    </recommendedName>
</protein>
<dbReference type="EMBL" id="CAKOGL010000025">
    <property type="protein sequence ID" value="CAH2102832.1"/>
    <property type="molecule type" value="Genomic_DNA"/>
</dbReference>
<keyword evidence="3" id="KW-1185">Reference proteome</keyword>
<proteinExistence type="predicted"/>
<evidence type="ECO:0008006" key="4">
    <source>
        <dbReference type="Google" id="ProtNLM"/>
    </source>
</evidence>
<evidence type="ECO:0000313" key="3">
    <source>
        <dbReference type="Proteomes" id="UP001153954"/>
    </source>
</evidence>
<dbReference type="AlphaFoldDB" id="A0AAU9UYC3"/>
<reference evidence="2" key="1">
    <citation type="submission" date="2022-03" db="EMBL/GenBank/DDBJ databases">
        <authorList>
            <person name="Tunstrom K."/>
        </authorList>
    </citation>
    <scope>NUCLEOTIDE SEQUENCE</scope>
</reference>
<evidence type="ECO:0000313" key="2">
    <source>
        <dbReference type="EMBL" id="CAH2102832.1"/>
    </source>
</evidence>
<evidence type="ECO:0000256" key="1">
    <source>
        <dbReference type="SAM" id="SignalP"/>
    </source>
</evidence>
<name>A0AAU9UYC3_EUPED</name>
<organism evidence="2 3">
    <name type="scientific">Euphydryas editha</name>
    <name type="common">Edith's checkerspot</name>
    <dbReference type="NCBI Taxonomy" id="104508"/>
    <lineage>
        <taxon>Eukaryota</taxon>
        <taxon>Metazoa</taxon>
        <taxon>Ecdysozoa</taxon>
        <taxon>Arthropoda</taxon>
        <taxon>Hexapoda</taxon>
        <taxon>Insecta</taxon>
        <taxon>Pterygota</taxon>
        <taxon>Neoptera</taxon>
        <taxon>Endopterygota</taxon>
        <taxon>Lepidoptera</taxon>
        <taxon>Glossata</taxon>
        <taxon>Ditrysia</taxon>
        <taxon>Papilionoidea</taxon>
        <taxon>Nymphalidae</taxon>
        <taxon>Nymphalinae</taxon>
        <taxon>Euphydryas</taxon>
    </lineage>
</organism>
<feature type="signal peptide" evidence="1">
    <location>
        <begin position="1"/>
        <end position="18"/>
    </location>
</feature>
<gene>
    <name evidence="2" type="ORF">EEDITHA_LOCUS17407</name>
</gene>